<dbReference type="PANTHER" id="PTHR45846:SF1">
    <property type="entry name" value="TRNA-DIHYDROURIDINE(47) SYNTHASE [NAD(P)(+)]-LIKE"/>
    <property type="match status" value="1"/>
</dbReference>
<dbReference type="GO" id="GO:0000049">
    <property type="term" value="F:tRNA binding"/>
    <property type="evidence" value="ECO:0007669"/>
    <property type="project" value="UniProtKB-KW"/>
</dbReference>
<evidence type="ECO:0000256" key="10">
    <source>
        <dbReference type="ARBA" id="ARBA00048205"/>
    </source>
</evidence>
<dbReference type="Proteomes" id="UP000824204">
    <property type="component" value="Unassembled WGS sequence"/>
</dbReference>
<reference evidence="16" key="2">
    <citation type="submission" date="2021-04" db="EMBL/GenBank/DDBJ databases">
        <authorList>
            <person name="Gilroy R."/>
        </authorList>
    </citation>
    <scope>NUCLEOTIDE SEQUENCE</scope>
    <source>
        <strain evidence="16">811</strain>
    </source>
</reference>
<evidence type="ECO:0000313" key="17">
    <source>
        <dbReference type="Proteomes" id="UP000824204"/>
    </source>
</evidence>
<name>A0A9D1V908_9FIRM</name>
<dbReference type="GO" id="GO:0050660">
    <property type="term" value="F:flavin adenine dinucleotide binding"/>
    <property type="evidence" value="ECO:0007669"/>
    <property type="project" value="InterPro"/>
</dbReference>
<evidence type="ECO:0000256" key="6">
    <source>
        <dbReference type="ARBA" id="ARBA00022694"/>
    </source>
</evidence>
<evidence type="ECO:0000256" key="12">
    <source>
        <dbReference type="PIRNR" id="PIRNR006621"/>
    </source>
</evidence>
<evidence type="ECO:0000256" key="1">
    <source>
        <dbReference type="ARBA" id="ARBA00001917"/>
    </source>
</evidence>
<dbReference type="InterPro" id="IPR024036">
    <property type="entry name" value="tRNA-dHydroUridine_Synthase_C"/>
</dbReference>
<dbReference type="EMBL" id="DXFX01000099">
    <property type="protein sequence ID" value="HIX08325.1"/>
    <property type="molecule type" value="Genomic_DNA"/>
</dbReference>
<evidence type="ECO:0000256" key="4">
    <source>
        <dbReference type="ARBA" id="ARBA00022630"/>
    </source>
</evidence>
<keyword evidence="3" id="KW-0820">tRNA-binding</keyword>
<evidence type="ECO:0000256" key="7">
    <source>
        <dbReference type="ARBA" id="ARBA00022857"/>
    </source>
</evidence>
<feature type="binding site" evidence="14">
    <location>
        <position position="145"/>
    </location>
    <ligand>
        <name>FMN</name>
        <dbReference type="ChEBI" id="CHEBI:58210"/>
    </ligand>
</feature>
<evidence type="ECO:0000256" key="13">
    <source>
        <dbReference type="PIRSR" id="PIRSR006621-1"/>
    </source>
</evidence>
<gene>
    <name evidence="16" type="ORF">H9741_07640</name>
</gene>
<evidence type="ECO:0000259" key="15">
    <source>
        <dbReference type="Pfam" id="PF01207"/>
    </source>
</evidence>
<dbReference type="PANTHER" id="PTHR45846">
    <property type="entry name" value="TRNA-DIHYDROURIDINE(47) SYNTHASE [NAD(P)(+)]-LIKE"/>
    <property type="match status" value="1"/>
</dbReference>
<comment type="function">
    <text evidence="2 12">Catalyzes the synthesis of 5,6-dihydrouridine (D), a modified base found in the D-loop of most tRNAs, via the reduction of the C5-C6 double bond in target uridines.</text>
</comment>
<dbReference type="InterPro" id="IPR035587">
    <property type="entry name" value="DUS-like_FMN-bd"/>
</dbReference>
<evidence type="ECO:0000256" key="2">
    <source>
        <dbReference type="ARBA" id="ARBA00002790"/>
    </source>
</evidence>
<keyword evidence="8" id="KW-0694">RNA-binding</keyword>
<dbReference type="EC" id="1.3.1.-" evidence="12"/>
<dbReference type="CDD" id="cd02801">
    <property type="entry name" value="DUS_like_FMN"/>
    <property type="match status" value="1"/>
</dbReference>
<keyword evidence="14" id="KW-0547">Nucleotide-binding</keyword>
<comment type="similarity">
    <text evidence="12">Belongs to the dus family.</text>
</comment>
<dbReference type="Gene3D" id="1.10.1200.80">
    <property type="entry name" value="Putative flavin oxidoreducatase, domain 2"/>
    <property type="match status" value="1"/>
</dbReference>
<organism evidence="16 17">
    <name type="scientific">Candidatus Borkfalkia faecipullorum</name>
    <dbReference type="NCBI Taxonomy" id="2838510"/>
    <lineage>
        <taxon>Bacteria</taxon>
        <taxon>Bacillati</taxon>
        <taxon>Bacillota</taxon>
        <taxon>Clostridia</taxon>
        <taxon>Christensenellales</taxon>
        <taxon>Christensenellaceae</taxon>
        <taxon>Candidatus Borkfalkia</taxon>
    </lineage>
</organism>
<evidence type="ECO:0000256" key="3">
    <source>
        <dbReference type="ARBA" id="ARBA00022555"/>
    </source>
</evidence>
<dbReference type="AlphaFoldDB" id="A0A9D1V908"/>
<keyword evidence="7" id="KW-0521">NADP</keyword>
<evidence type="ECO:0000256" key="14">
    <source>
        <dbReference type="PIRSR" id="PIRSR006621-2"/>
    </source>
</evidence>
<feature type="binding site" evidence="14">
    <location>
        <position position="77"/>
    </location>
    <ligand>
        <name>FMN</name>
        <dbReference type="ChEBI" id="CHEBI:58210"/>
    </ligand>
</feature>
<dbReference type="Gene3D" id="3.20.20.70">
    <property type="entry name" value="Aldolase class I"/>
    <property type="match status" value="1"/>
</dbReference>
<keyword evidence="6 12" id="KW-0819">tRNA processing</keyword>
<reference evidence="16" key="1">
    <citation type="journal article" date="2021" name="PeerJ">
        <title>Extensive microbial diversity within the chicken gut microbiome revealed by metagenomics and culture.</title>
        <authorList>
            <person name="Gilroy R."/>
            <person name="Ravi A."/>
            <person name="Getino M."/>
            <person name="Pursley I."/>
            <person name="Horton D.L."/>
            <person name="Alikhan N.F."/>
            <person name="Baker D."/>
            <person name="Gharbi K."/>
            <person name="Hall N."/>
            <person name="Watson M."/>
            <person name="Adriaenssens E.M."/>
            <person name="Foster-Nyarko E."/>
            <person name="Jarju S."/>
            <person name="Secka A."/>
            <person name="Antonio M."/>
            <person name="Oren A."/>
            <person name="Chaudhuri R.R."/>
            <person name="La Ragione R."/>
            <person name="Hildebrand F."/>
            <person name="Pallen M.J."/>
        </authorList>
    </citation>
    <scope>NUCLEOTIDE SEQUENCE</scope>
    <source>
        <strain evidence="16">811</strain>
    </source>
</reference>
<dbReference type="InterPro" id="IPR001269">
    <property type="entry name" value="DUS_fam"/>
</dbReference>
<sequence>MAELGQKLVFGGVSARNNLFLAPLAGYTDFAFRKLCYSFGAGLCFTEMVSAKGLLYNSEATRLLLHTFDGEENTPVQLFGSDPDILRAACESEDLAPFAAVDLNMGCPVPKVFKNGEGSALLANFPLAERIISACKKSGKTVSVKFRIGLERGKTFAAEFAKLCEGAGADLITVHGRTRDMYYAGEPDFAQIAAAKNAVRIPVVANGGIFTRGDALSMLEKTGADGVMVARAAMYDPHVFTELLGGEKQWDKAAAIRGQIAEMLPVYGERFTLVQMRKLTAFYLRGTRGSAQYKTRLFACPSLAELETLLCEIFEK</sequence>
<dbReference type="GO" id="GO:0017150">
    <property type="term" value="F:tRNA dihydrouridine synthase activity"/>
    <property type="evidence" value="ECO:0007669"/>
    <property type="project" value="InterPro"/>
</dbReference>
<evidence type="ECO:0000256" key="5">
    <source>
        <dbReference type="ARBA" id="ARBA00022643"/>
    </source>
</evidence>
<evidence type="ECO:0000256" key="8">
    <source>
        <dbReference type="ARBA" id="ARBA00022884"/>
    </source>
</evidence>
<keyword evidence="9 12" id="KW-0560">Oxidoreductase</keyword>
<comment type="caution">
    <text evidence="16">The sequence shown here is derived from an EMBL/GenBank/DDBJ whole genome shotgun (WGS) entry which is preliminary data.</text>
</comment>
<dbReference type="InterPro" id="IPR018517">
    <property type="entry name" value="tRNA_hU_synthase_CS"/>
</dbReference>
<feature type="active site" description="Proton donor" evidence="13">
    <location>
        <position position="107"/>
    </location>
</feature>
<dbReference type="SUPFAM" id="SSF51395">
    <property type="entry name" value="FMN-linked oxidoreductases"/>
    <property type="match status" value="1"/>
</dbReference>
<protein>
    <recommendedName>
        <fullName evidence="12">tRNA-dihydrouridine synthase</fullName>
        <ecNumber evidence="12">1.3.1.-</ecNumber>
    </recommendedName>
</protein>
<comment type="cofactor">
    <cofactor evidence="1 12 14">
        <name>FMN</name>
        <dbReference type="ChEBI" id="CHEBI:58210"/>
    </cofactor>
</comment>
<proteinExistence type="inferred from homology"/>
<comment type="catalytic activity">
    <reaction evidence="10">
        <text>a 5,6-dihydrouridine in tRNA + NADP(+) = a uridine in tRNA + NADPH + H(+)</text>
        <dbReference type="Rhea" id="RHEA:23624"/>
        <dbReference type="Rhea" id="RHEA-COMP:13339"/>
        <dbReference type="Rhea" id="RHEA-COMP:13887"/>
        <dbReference type="ChEBI" id="CHEBI:15378"/>
        <dbReference type="ChEBI" id="CHEBI:57783"/>
        <dbReference type="ChEBI" id="CHEBI:58349"/>
        <dbReference type="ChEBI" id="CHEBI:65315"/>
        <dbReference type="ChEBI" id="CHEBI:74443"/>
    </reaction>
</comment>
<evidence type="ECO:0000256" key="11">
    <source>
        <dbReference type="ARBA" id="ARBA00048802"/>
    </source>
</evidence>
<evidence type="ECO:0000256" key="9">
    <source>
        <dbReference type="ARBA" id="ARBA00023002"/>
    </source>
</evidence>
<feature type="domain" description="DUS-like FMN-binding" evidence="15">
    <location>
        <begin position="21"/>
        <end position="308"/>
    </location>
</feature>
<feature type="binding site" evidence="14">
    <location>
        <begin position="206"/>
        <end position="208"/>
    </location>
    <ligand>
        <name>FMN</name>
        <dbReference type="ChEBI" id="CHEBI:58210"/>
    </ligand>
</feature>
<keyword evidence="4 12" id="KW-0285">Flavoprotein</keyword>
<feature type="binding site" evidence="14">
    <location>
        <begin position="230"/>
        <end position="231"/>
    </location>
    <ligand>
        <name>FMN</name>
        <dbReference type="ChEBI" id="CHEBI:58210"/>
    </ligand>
</feature>
<accession>A0A9D1V908</accession>
<dbReference type="Pfam" id="PF01207">
    <property type="entry name" value="Dus"/>
    <property type="match status" value="1"/>
</dbReference>
<dbReference type="InterPro" id="IPR013785">
    <property type="entry name" value="Aldolase_TIM"/>
</dbReference>
<evidence type="ECO:0000313" key="16">
    <source>
        <dbReference type="EMBL" id="HIX08325.1"/>
    </source>
</evidence>
<dbReference type="PROSITE" id="PS01136">
    <property type="entry name" value="UPF0034"/>
    <property type="match status" value="1"/>
</dbReference>
<comment type="catalytic activity">
    <reaction evidence="11">
        <text>a 5,6-dihydrouridine in tRNA + NAD(+) = a uridine in tRNA + NADH + H(+)</text>
        <dbReference type="Rhea" id="RHEA:54452"/>
        <dbReference type="Rhea" id="RHEA-COMP:13339"/>
        <dbReference type="Rhea" id="RHEA-COMP:13887"/>
        <dbReference type="ChEBI" id="CHEBI:15378"/>
        <dbReference type="ChEBI" id="CHEBI:57540"/>
        <dbReference type="ChEBI" id="CHEBI:57945"/>
        <dbReference type="ChEBI" id="CHEBI:65315"/>
        <dbReference type="ChEBI" id="CHEBI:74443"/>
    </reaction>
</comment>
<keyword evidence="5 12" id="KW-0288">FMN</keyword>
<dbReference type="PIRSF" id="PIRSF006621">
    <property type="entry name" value="Dus"/>
    <property type="match status" value="1"/>
</dbReference>
<feature type="binding site" evidence="14">
    <location>
        <position position="175"/>
    </location>
    <ligand>
        <name>FMN</name>
        <dbReference type="ChEBI" id="CHEBI:58210"/>
    </ligand>
</feature>